<dbReference type="RefSeq" id="XP_034102646.1">
    <property type="nucleotide sequence ID" value="XM_034246755.2"/>
</dbReference>
<dbReference type="Proteomes" id="UP000515160">
    <property type="component" value="Chromosome 3"/>
</dbReference>
<accession>A0A6P8WG60</accession>
<dbReference type="AlphaFoldDB" id="A0A6P8WG60"/>
<reference evidence="4" key="1">
    <citation type="submission" date="2025-08" db="UniProtKB">
        <authorList>
            <consortium name="RefSeq"/>
        </authorList>
    </citation>
    <scope>IDENTIFICATION</scope>
    <source>
        <strain evidence="4">15112-1751.03</strain>
        <tissue evidence="4">Whole Adult</tissue>
    </source>
</reference>
<organism evidence="3 4">
    <name type="scientific">Drosophila albomicans</name>
    <name type="common">Fruit fly</name>
    <dbReference type="NCBI Taxonomy" id="7291"/>
    <lineage>
        <taxon>Eukaryota</taxon>
        <taxon>Metazoa</taxon>
        <taxon>Ecdysozoa</taxon>
        <taxon>Arthropoda</taxon>
        <taxon>Hexapoda</taxon>
        <taxon>Insecta</taxon>
        <taxon>Pterygota</taxon>
        <taxon>Neoptera</taxon>
        <taxon>Endopterygota</taxon>
        <taxon>Diptera</taxon>
        <taxon>Brachycera</taxon>
        <taxon>Muscomorpha</taxon>
        <taxon>Ephydroidea</taxon>
        <taxon>Drosophilidae</taxon>
        <taxon>Drosophila</taxon>
    </lineage>
</organism>
<evidence type="ECO:0000256" key="1">
    <source>
        <dbReference type="SAM" id="MobiDB-lite"/>
    </source>
</evidence>
<evidence type="ECO:0000313" key="4">
    <source>
        <dbReference type="RefSeq" id="XP_034102646.1"/>
    </source>
</evidence>
<feature type="compositionally biased region" description="Polar residues" evidence="1">
    <location>
        <begin position="332"/>
        <end position="347"/>
    </location>
</feature>
<feature type="signal peptide" evidence="2">
    <location>
        <begin position="1"/>
        <end position="24"/>
    </location>
</feature>
<evidence type="ECO:0000256" key="2">
    <source>
        <dbReference type="SAM" id="SignalP"/>
    </source>
</evidence>
<sequence>MRKSYFIASLTLCLTLCLLTSVTAKSGEDQWVWRTYNRRERAFRDKDIDRSASIRNSYDNKLRREPTTRRPLPGEPENDEIEDYVDAEPNVSSSPTVGTRQFNPYGNQGAYPGQPTAGGQFANPGGFAGGSPGVLVGPGGPTGVIGRQPYPYPGVYQPGLGGFGGAQNGLGFGSYPGVYGGAGASAYPGLGGAGNFAGAGLGATAYPGVGAAYPGAGNFGGFSGAQSGAGLGLGQYPGAGNQYPFNPYQGAGTDFNSNQFAAAGGQYPGLGQFPGNQYSGPQFTEGYGLAGLGLGQAGLPPTGFGGNYGAGGFGYDEKSPAVAVAEGKSAKNVASTPSTVNNKLKKV</sequence>
<protein>
    <submittedName>
        <fullName evidence="4">Uncharacterized protein LOC117567044</fullName>
    </submittedName>
</protein>
<feature type="region of interest" description="Disordered" evidence="1">
    <location>
        <begin position="328"/>
        <end position="347"/>
    </location>
</feature>
<gene>
    <name evidence="4" type="primary">LOC117567044</name>
</gene>
<feature type="compositionally biased region" description="Basic and acidic residues" evidence="1">
    <location>
        <begin position="58"/>
        <end position="68"/>
    </location>
</feature>
<keyword evidence="3" id="KW-1185">Reference proteome</keyword>
<feature type="chain" id="PRO_5027642318" evidence="2">
    <location>
        <begin position="25"/>
        <end position="347"/>
    </location>
</feature>
<feature type="region of interest" description="Disordered" evidence="1">
    <location>
        <begin position="58"/>
        <end position="80"/>
    </location>
</feature>
<keyword evidence="2" id="KW-0732">Signal</keyword>
<proteinExistence type="predicted"/>
<evidence type="ECO:0000313" key="3">
    <source>
        <dbReference type="Proteomes" id="UP000515160"/>
    </source>
</evidence>
<dbReference type="OrthoDB" id="8063377at2759"/>
<dbReference type="GeneID" id="117567044"/>
<name>A0A6P8WG60_DROAB</name>